<keyword evidence="4" id="KW-1185">Reference proteome</keyword>
<feature type="region of interest" description="Disordered" evidence="1">
    <location>
        <begin position="82"/>
        <end position="109"/>
    </location>
</feature>
<dbReference type="Proteomes" id="UP000567179">
    <property type="component" value="Unassembled WGS sequence"/>
</dbReference>
<accession>A0A8H5BF85</accession>
<feature type="chain" id="PRO_5034203793" evidence="2">
    <location>
        <begin position="24"/>
        <end position="128"/>
    </location>
</feature>
<evidence type="ECO:0000256" key="1">
    <source>
        <dbReference type="SAM" id="MobiDB-lite"/>
    </source>
</evidence>
<organism evidence="3 4">
    <name type="scientific">Psilocybe cf. subviscida</name>
    <dbReference type="NCBI Taxonomy" id="2480587"/>
    <lineage>
        <taxon>Eukaryota</taxon>
        <taxon>Fungi</taxon>
        <taxon>Dikarya</taxon>
        <taxon>Basidiomycota</taxon>
        <taxon>Agaricomycotina</taxon>
        <taxon>Agaricomycetes</taxon>
        <taxon>Agaricomycetidae</taxon>
        <taxon>Agaricales</taxon>
        <taxon>Agaricineae</taxon>
        <taxon>Strophariaceae</taxon>
        <taxon>Psilocybe</taxon>
    </lineage>
</organism>
<reference evidence="3 4" key="1">
    <citation type="journal article" date="2020" name="ISME J.">
        <title>Uncovering the hidden diversity of litter-decomposition mechanisms in mushroom-forming fungi.</title>
        <authorList>
            <person name="Floudas D."/>
            <person name="Bentzer J."/>
            <person name="Ahren D."/>
            <person name="Johansson T."/>
            <person name="Persson P."/>
            <person name="Tunlid A."/>
        </authorList>
    </citation>
    <scope>NUCLEOTIDE SEQUENCE [LARGE SCALE GENOMIC DNA]</scope>
    <source>
        <strain evidence="3 4">CBS 101986</strain>
    </source>
</reference>
<evidence type="ECO:0000256" key="2">
    <source>
        <dbReference type="SAM" id="SignalP"/>
    </source>
</evidence>
<proteinExistence type="predicted"/>
<dbReference type="AlphaFoldDB" id="A0A8H5BF85"/>
<keyword evidence="2" id="KW-0732">Signal</keyword>
<protein>
    <submittedName>
        <fullName evidence="3">Uncharacterized protein</fullName>
    </submittedName>
</protein>
<sequence length="128" mass="14582">MQVFKQALSVLTTLLLLELRVYALAIPIPQNQGASELKQPENSHYQQEPHHEYGGNSRPMPIGDAFVRYGFRRDFNQERSNPIGDALIGYGRESNSKESDLPVGDIHPNTEHFKDVVDRALFRYSQGR</sequence>
<evidence type="ECO:0000313" key="3">
    <source>
        <dbReference type="EMBL" id="KAF5322265.1"/>
    </source>
</evidence>
<gene>
    <name evidence="3" type="ORF">D9619_000126</name>
</gene>
<name>A0A8H5BF85_9AGAR</name>
<feature type="signal peptide" evidence="2">
    <location>
        <begin position="1"/>
        <end position="23"/>
    </location>
</feature>
<feature type="compositionally biased region" description="Polar residues" evidence="1">
    <location>
        <begin position="34"/>
        <end position="46"/>
    </location>
</feature>
<comment type="caution">
    <text evidence="3">The sequence shown here is derived from an EMBL/GenBank/DDBJ whole genome shotgun (WGS) entry which is preliminary data.</text>
</comment>
<dbReference type="EMBL" id="JAACJJ010000028">
    <property type="protein sequence ID" value="KAF5322265.1"/>
    <property type="molecule type" value="Genomic_DNA"/>
</dbReference>
<evidence type="ECO:0000313" key="4">
    <source>
        <dbReference type="Proteomes" id="UP000567179"/>
    </source>
</evidence>
<feature type="region of interest" description="Disordered" evidence="1">
    <location>
        <begin position="34"/>
        <end position="61"/>
    </location>
</feature>